<keyword evidence="9" id="KW-0067">ATP-binding</keyword>
<evidence type="ECO:0000256" key="5">
    <source>
        <dbReference type="ARBA" id="ARBA00022679"/>
    </source>
</evidence>
<comment type="subcellular location">
    <subcellularLocation>
        <location evidence="1">Cytoplasm</location>
    </subcellularLocation>
</comment>
<keyword evidence="7" id="KW-0548">Nucleotidyltransferase</keyword>
<dbReference type="InterPro" id="IPR050156">
    <property type="entry name" value="TC-AMP_synthase_SUA5"/>
</dbReference>
<proteinExistence type="inferred from homology"/>
<evidence type="ECO:0000256" key="2">
    <source>
        <dbReference type="ARBA" id="ARBA00007663"/>
    </source>
</evidence>
<dbReference type="EMBL" id="LNQE01001821">
    <property type="protein sequence ID" value="KUG05290.1"/>
    <property type="molecule type" value="Genomic_DNA"/>
</dbReference>
<dbReference type="PANTHER" id="PTHR17490">
    <property type="entry name" value="SUA5"/>
    <property type="match status" value="1"/>
</dbReference>
<evidence type="ECO:0000313" key="13">
    <source>
        <dbReference type="EMBL" id="KUG05290.1"/>
    </source>
</evidence>
<comment type="catalytic activity">
    <reaction evidence="11">
        <text>L-threonine + hydrogencarbonate + ATP = L-threonylcarbamoyladenylate + diphosphate + H2O</text>
        <dbReference type="Rhea" id="RHEA:36407"/>
        <dbReference type="ChEBI" id="CHEBI:15377"/>
        <dbReference type="ChEBI" id="CHEBI:17544"/>
        <dbReference type="ChEBI" id="CHEBI:30616"/>
        <dbReference type="ChEBI" id="CHEBI:33019"/>
        <dbReference type="ChEBI" id="CHEBI:57926"/>
        <dbReference type="ChEBI" id="CHEBI:73682"/>
        <dbReference type="EC" id="2.7.7.87"/>
    </reaction>
</comment>
<keyword evidence="8" id="KW-0547">Nucleotide-binding</keyword>
<protein>
    <recommendedName>
        <fullName evidence="10">L-threonylcarbamoyladenylate synthase</fullName>
        <ecNumber evidence="3">2.7.7.87</ecNumber>
    </recommendedName>
    <alternativeName>
        <fullName evidence="10">L-threonylcarbamoyladenylate synthase</fullName>
    </alternativeName>
</protein>
<dbReference type="GO" id="GO:0006450">
    <property type="term" value="P:regulation of translational fidelity"/>
    <property type="evidence" value="ECO:0007669"/>
    <property type="project" value="TreeGrafter"/>
</dbReference>
<accession>A0A0W8E9H4</accession>
<keyword evidence="5" id="KW-0808">Transferase</keyword>
<dbReference type="GO" id="GO:0005737">
    <property type="term" value="C:cytoplasm"/>
    <property type="evidence" value="ECO:0007669"/>
    <property type="project" value="UniProtKB-SubCell"/>
</dbReference>
<dbReference type="EC" id="2.7.7.87" evidence="3"/>
<comment type="caution">
    <text evidence="13">The sequence shown here is derived from an EMBL/GenBank/DDBJ whole genome shotgun (WGS) entry which is preliminary data.</text>
</comment>
<evidence type="ECO:0000256" key="4">
    <source>
        <dbReference type="ARBA" id="ARBA00022490"/>
    </source>
</evidence>
<keyword evidence="4" id="KW-0963">Cytoplasm</keyword>
<feature type="domain" description="YrdC-like" evidence="12">
    <location>
        <begin position="1"/>
        <end position="176"/>
    </location>
</feature>
<evidence type="ECO:0000256" key="8">
    <source>
        <dbReference type="ARBA" id="ARBA00022741"/>
    </source>
</evidence>
<evidence type="ECO:0000256" key="9">
    <source>
        <dbReference type="ARBA" id="ARBA00022840"/>
    </source>
</evidence>
<dbReference type="InterPro" id="IPR010923">
    <property type="entry name" value="T(6)A37_SUA5"/>
</dbReference>
<evidence type="ECO:0000256" key="10">
    <source>
        <dbReference type="ARBA" id="ARBA00029774"/>
    </source>
</evidence>
<organism evidence="13">
    <name type="scientific">hydrocarbon metagenome</name>
    <dbReference type="NCBI Taxonomy" id="938273"/>
    <lineage>
        <taxon>unclassified sequences</taxon>
        <taxon>metagenomes</taxon>
        <taxon>ecological metagenomes</taxon>
    </lineage>
</organism>
<dbReference type="InterPro" id="IPR017945">
    <property type="entry name" value="DHBP_synth_RibB-like_a/b_dom"/>
</dbReference>
<evidence type="ECO:0000256" key="7">
    <source>
        <dbReference type="ARBA" id="ARBA00022695"/>
    </source>
</evidence>
<evidence type="ECO:0000256" key="6">
    <source>
        <dbReference type="ARBA" id="ARBA00022694"/>
    </source>
</evidence>
<evidence type="ECO:0000256" key="11">
    <source>
        <dbReference type="ARBA" id="ARBA00048366"/>
    </source>
</evidence>
<comment type="similarity">
    <text evidence="2">Belongs to the SUA5 family.</text>
</comment>
<evidence type="ECO:0000256" key="1">
    <source>
        <dbReference type="ARBA" id="ARBA00004496"/>
    </source>
</evidence>
<gene>
    <name evidence="13" type="ORF">ASZ90_017271</name>
</gene>
<name>A0A0W8E9H4_9ZZZZ</name>
<sequence length="307" mass="33382">MIKQKELVAFPTETVYGLGADAFCVEAVEKIFKVKGRPAENPLLVHVSSMEQAMQLVSYLSEDALRLMKEFWPGPLSMVLPASKRVPDIVRGGKAGVGLRMPAHPVALRLIEQAGPLAAPSANKYGRPSPVTADHVRTDLHDQIAAVLNAGTTGVGVESTLIDLQNDYKILRLGGIALEAIQDVLGREVKAPERRPAAQFAADLEVILAENYEQLSIILDDCIKRNKKTALVNNNYQKGPNKSYTGLDREYQLDLISGGAVLYSLIRECESDNVDVLVFAPLPADLTGIAASFVDRIQRAVSARLEN</sequence>
<dbReference type="GO" id="GO:0061710">
    <property type="term" value="F:L-threonylcarbamoyladenylate synthase"/>
    <property type="evidence" value="ECO:0007669"/>
    <property type="project" value="UniProtKB-EC"/>
</dbReference>
<dbReference type="PIRSF" id="PIRSF004930">
    <property type="entry name" value="Tln_factor_SUA5"/>
    <property type="match status" value="1"/>
</dbReference>
<dbReference type="Pfam" id="PF01300">
    <property type="entry name" value="Sua5_yciO_yrdC"/>
    <property type="match status" value="1"/>
</dbReference>
<dbReference type="GO" id="GO:0005524">
    <property type="term" value="F:ATP binding"/>
    <property type="evidence" value="ECO:0007669"/>
    <property type="project" value="UniProtKB-KW"/>
</dbReference>
<dbReference type="PROSITE" id="PS51163">
    <property type="entry name" value="YRDC"/>
    <property type="match status" value="1"/>
</dbReference>
<dbReference type="GO" id="GO:0008033">
    <property type="term" value="P:tRNA processing"/>
    <property type="evidence" value="ECO:0007669"/>
    <property type="project" value="UniProtKB-KW"/>
</dbReference>
<dbReference type="GO" id="GO:0000049">
    <property type="term" value="F:tRNA binding"/>
    <property type="evidence" value="ECO:0007669"/>
    <property type="project" value="TreeGrafter"/>
</dbReference>
<keyword evidence="6" id="KW-0819">tRNA processing</keyword>
<dbReference type="Gene3D" id="3.90.870.10">
    <property type="entry name" value="DHBP synthase"/>
    <property type="match status" value="1"/>
</dbReference>
<dbReference type="PANTHER" id="PTHR17490:SF16">
    <property type="entry name" value="THREONYLCARBAMOYL-AMP SYNTHASE"/>
    <property type="match status" value="1"/>
</dbReference>
<dbReference type="AlphaFoldDB" id="A0A0W8E9H4"/>
<dbReference type="SUPFAM" id="SSF55821">
    <property type="entry name" value="YrdC/RibB"/>
    <property type="match status" value="1"/>
</dbReference>
<dbReference type="NCBIfam" id="TIGR00057">
    <property type="entry name" value="L-threonylcarbamoyladenylate synthase"/>
    <property type="match status" value="1"/>
</dbReference>
<dbReference type="InterPro" id="IPR006070">
    <property type="entry name" value="Sua5-like_dom"/>
</dbReference>
<evidence type="ECO:0000256" key="3">
    <source>
        <dbReference type="ARBA" id="ARBA00012584"/>
    </source>
</evidence>
<dbReference type="GO" id="GO:0003725">
    <property type="term" value="F:double-stranded RNA binding"/>
    <property type="evidence" value="ECO:0007669"/>
    <property type="project" value="InterPro"/>
</dbReference>
<reference evidence="13" key="1">
    <citation type="journal article" date="2015" name="Proc. Natl. Acad. Sci. U.S.A.">
        <title>Networks of energetic and metabolic interactions define dynamics in microbial communities.</title>
        <authorList>
            <person name="Embree M."/>
            <person name="Liu J.K."/>
            <person name="Al-Bassam M.M."/>
            <person name="Zengler K."/>
        </authorList>
    </citation>
    <scope>NUCLEOTIDE SEQUENCE</scope>
</reference>
<evidence type="ECO:0000259" key="12">
    <source>
        <dbReference type="PROSITE" id="PS51163"/>
    </source>
</evidence>